<organism evidence="2 3">
    <name type="scientific">Haloarcula onubensis</name>
    <dbReference type="NCBI Taxonomy" id="2950539"/>
    <lineage>
        <taxon>Archaea</taxon>
        <taxon>Methanobacteriati</taxon>
        <taxon>Methanobacteriota</taxon>
        <taxon>Stenosarchaea group</taxon>
        <taxon>Halobacteria</taxon>
        <taxon>Halobacteriales</taxon>
        <taxon>Haloarculaceae</taxon>
        <taxon>Haloarcula</taxon>
    </lineage>
</organism>
<dbReference type="RefSeq" id="WP_310899041.1">
    <property type="nucleotide sequence ID" value="NZ_JAMQOS010000001.1"/>
</dbReference>
<accession>A0ABU2FKB7</accession>
<evidence type="ECO:0000313" key="2">
    <source>
        <dbReference type="EMBL" id="MDS0281204.1"/>
    </source>
</evidence>
<dbReference type="Proteomes" id="UP001268864">
    <property type="component" value="Unassembled WGS sequence"/>
</dbReference>
<sequence>MESQATLAPEPVTTVCRDGSLSTTVVEAVAAAKGLDPLDLSPLYRVLDPDVIDAIGETTTVPAPGLELAFSWEGCRVCVRADGEVAVTPLDDDEPER</sequence>
<keyword evidence="3" id="KW-1185">Reference proteome</keyword>
<dbReference type="InterPro" id="IPR040624">
    <property type="entry name" value="HalOD1"/>
</dbReference>
<protein>
    <recommendedName>
        <fullName evidence="1">Halobacterial output domain-containing protein</fullName>
    </recommendedName>
</protein>
<evidence type="ECO:0000313" key="3">
    <source>
        <dbReference type="Proteomes" id="UP001268864"/>
    </source>
</evidence>
<reference evidence="2 3" key="1">
    <citation type="submission" date="2022-06" db="EMBL/GenBank/DDBJ databases">
        <title>Halomicroarcula sp. a new haloarchaeum isolate from saline soil.</title>
        <authorList>
            <person name="Strakova D."/>
            <person name="Galisteo C."/>
            <person name="Sanchez-Porro C."/>
            <person name="Ventosa A."/>
        </authorList>
    </citation>
    <scope>NUCLEOTIDE SEQUENCE [LARGE SCALE GENOMIC DNA]</scope>
    <source>
        <strain evidence="2 3">S3CR25-11</strain>
    </source>
</reference>
<feature type="domain" description="Halobacterial output" evidence="1">
    <location>
        <begin position="19"/>
        <end position="89"/>
    </location>
</feature>
<comment type="caution">
    <text evidence="2">The sequence shown here is derived from an EMBL/GenBank/DDBJ whole genome shotgun (WGS) entry which is preliminary data.</text>
</comment>
<evidence type="ECO:0000259" key="1">
    <source>
        <dbReference type="Pfam" id="PF18545"/>
    </source>
</evidence>
<gene>
    <name evidence="2" type="ORF">NDI86_03655</name>
</gene>
<name>A0ABU2FKB7_9EURY</name>
<dbReference type="EMBL" id="JAMQOS010000001">
    <property type="protein sequence ID" value="MDS0281204.1"/>
    <property type="molecule type" value="Genomic_DNA"/>
</dbReference>
<proteinExistence type="predicted"/>
<dbReference type="Pfam" id="PF18545">
    <property type="entry name" value="HalOD1"/>
    <property type="match status" value="1"/>
</dbReference>